<gene>
    <name evidence="5" type="ORF">GCM10023198_24860</name>
</gene>
<dbReference type="InterPro" id="IPR036390">
    <property type="entry name" value="WH_DNA-bd_sf"/>
</dbReference>
<evidence type="ECO:0000256" key="2">
    <source>
        <dbReference type="ARBA" id="ARBA00023125"/>
    </source>
</evidence>
<evidence type="ECO:0000313" key="5">
    <source>
        <dbReference type="EMBL" id="GAA4702620.1"/>
    </source>
</evidence>
<dbReference type="InterPro" id="IPR011711">
    <property type="entry name" value="GntR_C"/>
</dbReference>
<dbReference type="Gene3D" id="1.20.120.530">
    <property type="entry name" value="GntR ligand-binding domain-like"/>
    <property type="match status" value="1"/>
</dbReference>
<dbReference type="SMART" id="SM00895">
    <property type="entry name" value="FCD"/>
    <property type="match status" value="1"/>
</dbReference>
<keyword evidence="3" id="KW-0804">Transcription</keyword>
<dbReference type="PANTHER" id="PTHR43537:SF49">
    <property type="entry name" value="TRANSCRIPTIONAL REGULATORY PROTEIN"/>
    <property type="match status" value="1"/>
</dbReference>
<feature type="domain" description="HTH gntR-type" evidence="4">
    <location>
        <begin position="1"/>
        <end position="64"/>
    </location>
</feature>
<evidence type="ECO:0000259" key="4">
    <source>
        <dbReference type="PROSITE" id="PS50949"/>
    </source>
</evidence>
<accession>A0ABP8XB83</accession>
<evidence type="ECO:0000256" key="1">
    <source>
        <dbReference type="ARBA" id="ARBA00023015"/>
    </source>
</evidence>
<dbReference type="SMART" id="SM00345">
    <property type="entry name" value="HTH_GNTR"/>
    <property type="match status" value="1"/>
</dbReference>
<dbReference type="RefSeq" id="WP_253867483.1">
    <property type="nucleotide sequence ID" value="NZ_BAABHM010000011.1"/>
</dbReference>
<dbReference type="EMBL" id="BAABHM010000011">
    <property type="protein sequence ID" value="GAA4702620.1"/>
    <property type="molecule type" value="Genomic_DNA"/>
</dbReference>
<evidence type="ECO:0000256" key="3">
    <source>
        <dbReference type="ARBA" id="ARBA00023163"/>
    </source>
</evidence>
<dbReference type="PROSITE" id="PS50949">
    <property type="entry name" value="HTH_GNTR"/>
    <property type="match status" value="1"/>
</dbReference>
<protein>
    <submittedName>
        <fullName evidence="5">GntR family transcriptional regulator</fullName>
    </submittedName>
</protein>
<evidence type="ECO:0000313" key="6">
    <source>
        <dbReference type="Proteomes" id="UP001500843"/>
    </source>
</evidence>
<comment type="caution">
    <text evidence="5">The sequence shown here is derived from an EMBL/GenBank/DDBJ whole genome shotgun (WGS) entry which is preliminary data.</text>
</comment>
<keyword evidence="6" id="KW-1185">Reference proteome</keyword>
<dbReference type="Pfam" id="PF07729">
    <property type="entry name" value="FCD"/>
    <property type="match status" value="1"/>
</dbReference>
<dbReference type="Pfam" id="PF00392">
    <property type="entry name" value="GntR"/>
    <property type="match status" value="1"/>
</dbReference>
<dbReference type="SUPFAM" id="SSF48008">
    <property type="entry name" value="GntR ligand-binding domain-like"/>
    <property type="match status" value="1"/>
</dbReference>
<name>A0ABP8XB83_9MICO</name>
<proteinExistence type="predicted"/>
<dbReference type="InterPro" id="IPR008920">
    <property type="entry name" value="TF_FadR/GntR_C"/>
</dbReference>
<sequence>MAVDADIRALILEGELVPGQRLIESELVERFAASRAAVRDAFGRLEGEGLVERVQNRGARVRVIPFDEAIEITEVRRALESLCAGKAAEHVTDAEIAELRGVAGQMDAAATSGDVGEYAMLNRRLHARIHEISGQRTARTLIVRLRGQLVRHQYRLAMKPGRPAKSVKEHMAIVEAICGRDRGAAEAAMAAHIDSVLEAMRETNRTATEGAAAAS</sequence>
<organism evidence="5 6">
    <name type="scientific">Promicromonospora umidemergens</name>
    <dbReference type="NCBI Taxonomy" id="629679"/>
    <lineage>
        <taxon>Bacteria</taxon>
        <taxon>Bacillati</taxon>
        <taxon>Actinomycetota</taxon>
        <taxon>Actinomycetes</taxon>
        <taxon>Micrococcales</taxon>
        <taxon>Promicromonosporaceae</taxon>
        <taxon>Promicromonospora</taxon>
    </lineage>
</organism>
<keyword evidence="2" id="KW-0238">DNA-binding</keyword>
<dbReference type="PANTHER" id="PTHR43537">
    <property type="entry name" value="TRANSCRIPTIONAL REGULATOR, GNTR FAMILY"/>
    <property type="match status" value="1"/>
</dbReference>
<dbReference type="InterPro" id="IPR000524">
    <property type="entry name" value="Tscrpt_reg_HTH_GntR"/>
</dbReference>
<dbReference type="Proteomes" id="UP001500843">
    <property type="component" value="Unassembled WGS sequence"/>
</dbReference>
<dbReference type="SUPFAM" id="SSF46785">
    <property type="entry name" value="Winged helix' DNA-binding domain"/>
    <property type="match status" value="1"/>
</dbReference>
<dbReference type="InterPro" id="IPR036388">
    <property type="entry name" value="WH-like_DNA-bd_sf"/>
</dbReference>
<dbReference type="CDD" id="cd07377">
    <property type="entry name" value="WHTH_GntR"/>
    <property type="match status" value="1"/>
</dbReference>
<reference evidence="6" key="1">
    <citation type="journal article" date="2019" name="Int. J. Syst. Evol. Microbiol.">
        <title>The Global Catalogue of Microorganisms (GCM) 10K type strain sequencing project: providing services to taxonomists for standard genome sequencing and annotation.</title>
        <authorList>
            <consortium name="The Broad Institute Genomics Platform"/>
            <consortium name="The Broad Institute Genome Sequencing Center for Infectious Disease"/>
            <person name="Wu L."/>
            <person name="Ma J."/>
        </authorList>
    </citation>
    <scope>NUCLEOTIDE SEQUENCE [LARGE SCALE GENOMIC DNA]</scope>
    <source>
        <strain evidence="6">JCM 17975</strain>
    </source>
</reference>
<keyword evidence="1" id="KW-0805">Transcription regulation</keyword>
<dbReference type="Gene3D" id="1.10.10.10">
    <property type="entry name" value="Winged helix-like DNA-binding domain superfamily/Winged helix DNA-binding domain"/>
    <property type="match status" value="1"/>
</dbReference>